<evidence type="ECO:0008006" key="3">
    <source>
        <dbReference type="Google" id="ProtNLM"/>
    </source>
</evidence>
<evidence type="ECO:0000313" key="1">
    <source>
        <dbReference type="EMBL" id="SFE13441.1"/>
    </source>
</evidence>
<reference evidence="2" key="1">
    <citation type="submission" date="2016-10" db="EMBL/GenBank/DDBJ databases">
        <authorList>
            <person name="Varghese N."/>
            <person name="Submissions S."/>
        </authorList>
    </citation>
    <scope>NUCLEOTIDE SEQUENCE [LARGE SCALE GENOMIC DNA]</scope>
    <source>
        <strain evidence="2">CGMCC 1.10223</strain>
    </source>
</reference>
<evidence type="ECO:0000313" key="2">
    <source>
        <dbReference type="Proteomes" id="UP000183410"/>
    </source>
</evidence>
<organism evidence="1 2">
    <name type="scientific">Paenibacillus algorifonticola</name>
    <dbReference type="NCBI Taxonomy" id="684063"/>
    <lineage>
        <taxon>Bacteria</taxon>
        <taxon>Bacillati</taxon>
        <taxon>Bacillota</taxon>
        <taxon>Bacilli</taxon>
        <taxon>Bacillales</taxon>
        <taxon>Paenibacillaceae</taxon>
        <taxon>Paenibacillus</taxon>
    </lineage>
</organism>
<proteinExistence type="predicted"/>
<protein>
    <recommendedName>
        <fullName evidence="3">DegT/DnrJ/EryC1/StrS aminotransferase</fullName>
    </recommendedName>
</protein>
<gene>
    <name evidence="1" type="ORF">SAMN04487969_101238</name>
</gene>
<dbReference type="AlphaFoldDB" id="A0A1I1Y1L2"/>
<sequence>MAHTTIITAPEKVTPVIKKEQYFSLSFVLSRVLNSGVIMSIEKNESELKGLEKSIGKLTQSKYVSLFNSYTGAVHAALWGQDIVHGSLTRLEGASEQDQRFVNWLGVGLVTDSEVSQGFEKVTVTWDNLSRIEQELLPKLQQSPVLVLDFTELGFGPCASISVNDESVWTKAERLKIFGAFDLKTMWTQEEAEPDIQPGAQFNYRLSPLVAACVKLSLLRRNSSHED</sequence>
<dbReference type="Proteomes" id="UP000183410">
    <property type="component" value="Unassembled WGS sequence"/>
</dbReference>
<dbReference type="RefSeq" id="WP_046230561.1">
    <property type="nucleotide sequence ID" value="NZ_FONN01000001.1"/>
</dbReference>
<keyword evidence="2" id="KW-1185">Reference proteome</keyword>
<dbReference type="EMBL" id="FONN01000001">
    <property type="protein sequence ID" value="SFE13441.1"/>
    <property type="molecule type" value="Genomic_DNA"/>
</dbReference>
<name>A0A1I1Y1L2_9BACL</name>
<accession>A0A1I1Y1L2</accession>